<dbReference type="EMBL" id="LBQB01000004">
    <property type="protein sequence ID" value="KKP69611.1"/>
    <property type="molecule type" value="Genomic_DNA"/>
</dbReference>
<dbReference type="AlphaFoldDB" id="A0A0G0C0I0"/>
<organism evidence="1 2">
    <name type="scientific">candidate division CPR3 bacterium GW2011_GWF2_35_18</name>
    <dbReference type="NCBI Taxonomy" id="1618350"/>
    <lineage>
        <taxon>Bacteria</taxon>
        <taxon>Bacteria division CPR3</taxon>
    </lineage>
</organism>
<protein>
    <submittedName>
        <fullName evidence="1">Uncharacterized protein</fullName>
    </submittedName>
</protein>
<comment type="caution">
    <text evidence="1">The sequence shown here is derived from an EMBL/GenBank/DDBJ whole genome shotgun (WGS) entry which is preliminary data.</text>
</comment>
<reference evidence="1 2" key="1">
    <citation type="journal article" date="2015" name="Nature">
        <title>rRNA introns, odd ribosomes, and small enigmatic genomes across a large radiation of phyla.</title>
        <authorList>
            <person name="Brown C.T."/>
            <person name="Hug L.A."/>
            <person name="Thomas B.C."/>
            <person name="Sharon I."/>
            <person name="Castelle C.J."/>
            <person name="Singh A."/>
            <person name="Wilkins M.J."/>
            <person name="Williams K.H."/>
            <person name="Banfield J.F."/>
        </authorList>
    </citation>
    <scope>NUCLEOTIDE SEQUENCE [LARGE SCALE GENOMIC DNA]</scope>
</reference>
<evidence type="ECO:0000313" key="1">
    <source>
        <dbReference type="EMBL" id="KKP69611.1"/>
    </source>
</evidence>
<sequence>MPTDCKGYVLVDLLKIVKDRLGDGGLKKFAEVNGNANYLGAKIYNEEEVIKFFKSLSIVVFGDDSKKNLVEAGKLLAQIHISSKVFATMINLISQRIFSGFLFSQKTNKLLQNSITSISPSLEVKVESLDDKNLRITFYNTKIPVEIFYGEWVESISYLKINALVSYQILSRNSFYLVLSKK</sequence>
<accession>A0A0G0C0I0</accession>
<dbReference type="STRING" id="1618350.UR67_C0004G0008"/>
<proteinExistence type="predicted"/>
<evidence type="ECO:0000313" key="2">
    <source>
        <dbReference type="Proteomes" id="UP000034581"/>
    </source>
</evidence>
<dbReference type="Proteomes" id="UP000034581">
    <property type="component" value="Unassembled WGS sequence"/>
</dbReference>
<gene>
    <name evidence="1" type="ORF">UR67_C0004G0008</name>
</gene>
<name>A0A0G0C0I0_UNCC3</name>